<dbReference type="Pfam" id="PF13041">
    <property type="entry name" value="PPR_2"/>
    <property type="match status" value="3"/>
</dbReference>
<feature type="repeat" description="PPR" evidence="2">
    <location>
        <begin position="612"/>
        <end position="646"/>
    </location>
</feature>
<feature type="repeat" description="PPR" evidence="2">
    <location>
        <begin position="507"/>
        <end position="541"/>
    </location>
</feature>
<organism evidence="4 5">
    <name type="scientific">Dissophora globulifera</name>
    <dbReference type="NCBI Taxonomy" id="979702"/>
    <lineage>
        <taxon>Eukaryota</taxon>
        <taxon>Fungi</taxon>
        <taxon>Fungi incertae sedis</taxon>
        <taxon>Mucoromycota</taxon>
        <taxon>Mortierellomycotina</taxon>
        <taxon>Mortierellomycetes</taxon>
        <taxon>Mortierellales</taxon>
        <taxon>Mortierellaceae</taxon>
        <taxon>Dissophora</taxon>
    </lineage>
</organism>
<evidence type="ECO:0000256" key="2">
    <source>
        <dbReference type="PROSITE-ProRule" id="PRU00708"/>
    </source>
</evidence>
<feature type="region of interest" description="Disordered" evidence="3">
    <location>
        <begin position="102"/>
        <end position="137"/>
    </location>
</feature>
<keyword evidence="5" id="KW-1185">Reference proteome</keyword>
<feature type="repeat" description="PPR" evidence="2">
    <location>
        <begin position="472"/>
        <end position="506"/>
    </location>
</feature>
<comment type="caution">
    <text evidence="4">The sequence shown here is derived from an EMBL/GenBank/DDBJ whole genome shotgun (WGS) entry which is preliminary data.</text>
</comment>
<protein>
    <recommendedName>
        <fullName evidence="6">Pentacotripeptide-repeat region of PRORP domain-containing protein</fullName>
    </recommendedName>
</protein>
<dbReference type="Pfam" id="PF13812">
    <property type="entry name" value="PPR_3"/>
    <property type="match status" value="1"/>
</dbReference>
<dbReference type="PANTHER" id="PTHR47936">
    <property type="entry name" value="PPR_LONG DOMAIN-CONTAINING PROTEIN"/>
    <property type="match status" value="1"/>
</dbReference>
<feature type="compositionally biased region" description="Low complexity" evidence="3">
    <location>
        <begin position="121"/>
        <end position="137"/>
    </location>
</feature>
<accession>A0A9P6R3L0</accession>
<feature type="repeat" description="PPR" evidence="2">
    <location>
        <begin position="341"/>
        <end position="375"/>
    </location>
</feature>
<dbReference type="Gene3D" id="1.25.40.10">
    <property type="entry name" value="Tetratricopeptide repeat domain"/>
    <property type="match status" value="3"/>
</dbReference>
<sequence length="721" mass="81497">MHRRLPLLARTRLELASRSTPCLACRNNLSLSTRAIGTVSSPRPLGTAFSGSTEATRATGTGAGTLVRSLYRPQLQQQHSTAQFSTASIRHAIKTMTLDDLEDDASSSRLKRRKPFVVSQTSPESSTTASSSTAAAAAATTSEPIDSLFLDSTIIPPEPIKAYRELYEEIRHSSEPQDLERLLAAYRDLADDPELLSQLQPIDFMFALNSCRDLLHVIPRMRRILDDVDKTSHADVPEIWHILLKAYIKMSDFTNCANTIDFLRQRNIEFNTSTYHILLQLCKHQRKLRDAVGLLAQMRKRGVEVTEHTYLLMMTICGRVKDYRAARQYFDEMPSLGLEQNVTHYNALMNAYAQAKDAEGARRVFEMMEDDGIQMDQYTYAAMIKAYRARGRYSEASSVLEGMIEEKNWPNVNVLSAMAMDPWRIASECNKHGVELSQHDFGILIIQAIRMNRFPNVHELMQLMQEYGHRPNVYIFTAMIDADLKMGKYKEAKEVFNAMQRANIQPDVIAYSAMISGALSQAGVKESMEILQAMVGDGLLPNLHTFNSLLSACVGEIGIDSFKIIRETMDSLHVRPDNRSFNALLSAYALQGDMDEMLRAFDDMKRSRVRPDALTYSILISGFLQNGDLRYAMEWYYKMMEGGHIPATFVINNLMAALHGSGQGQQVLVMWHEMDRIGIKKTEQSYEIALEACEKYGLDDALPQIEEELKIFLARRMSPSQ</sequence>
<feature type="repeat" description="PPR" evidence="2">
    <location>
        <begin position="306"/>
        <end position="340"/>
    </location>
</feature>
<dbReference type="PANTHER" id="PTHR47936:SF1">
    <property type="entry name" value="PENTATRICOPEPTIDE REPEAT-CONTAINING PROTEIN GUN1, CHLOROPLASTIC"/>
    <property type="match status" value="1"/>
</dbReference>
<gene>
    <name evidence="4" type="ORF">BGZ99_009827</name>
</gene>
<evidence type="ECO:0000256" key="1">
    <source>
        <dbReference type="ARBA" id="ARBA00022737"/>
    </source>
</evidence>
<dbReference type="EMBL" id="JAAAIP010000864">
    <property type="protein sequence ID" value="KAG0311932.1"/>
    <property type="molecule type" value="Genomic_DNA"/>
</dbReference>
<evidence type="ECO:0008006" key="6">
    <source>
        <dbReference type="Google" id="ProtNLM"/>
    </source>
</evidence>
<feature type="repeat" description="PPR" evidence="2">
    <location>
        <begin position="577"/>
        <end position="611"/>
    </location>
</feature>
<dbReference type="InterPro" id="IPR002885">
    <property type="entry name" value="PPR_rpt"/>
</dbReference>
<dbReference type="OrthoDB" id="407658at2759"/>
<reference evidence="4" key="1">
    <citation type="journal article" date="2020" name="Fungal Divers.">
        <title>Resolving the Mortierellaceae phylogeny through synthesis of multi-gene phylogenetics and phylogenomics.</title>
        <authorList>
            <person name="Vandepol N."/>
            <person name="Liber J."/>
            <person name="Desiro A."/>
            <person name="Na H."/>
            <person name="Kennedy M."/>
            <person name="Barry K."/>
            <person name="Grigoriev I.V."/>
            <person name="Miller A.N."/>
            <person name="O'Donnell K."/>
            <person name="Stajich J.E."/>
            <person name="Bonito G."/>
        </authorList>
    </citation>
    <scope>NUCLEOTIDE SEQUENCE</scope>
    <source>
        <strain evidence="4">REB-010B</strain>
    </source>
</reference>
<feature type="repeat" description="PPR" evidence="2">
    <location>
        <begin position="376"/>
        <end position="410"/>
    </location>
</feature>
<dbReference type="AlphaFoldDB" id="A0A9P6R3L0"/>
<proteinExistence type="predicted"/>
<keyword evidence="1" id="KW-0677">Repeat</keyword>
<evidence type="ECO:0000256" key="3">
    <source>
        <dbReference type="SAM" id="MobiDB-lite"/>
    </source>
</evidence>
<dbReference type="InterPro" id="IPR011990">
    <property type="entry name" value="TPR-like_helical_dom_sf"/>
</dbReference>
<evidence type="ECO:0000313" key="5">
    <source>
        <dbReference type="Proteomes" id="UP000738325"/>
    </source>
</evidence>
<name>A0A9P6R3L0_9FUNG</name>
<feature type="repeat" description="PPR" evidence="2">
    <location>
        <begin position="271"/>
        <end position="305"/>
    </location>
</feature>
<dbReference type="PROSITE" id="PS51375">
    <property type="entry name" value="PPR"/>
    <property type="match status" value="8"/>
</dbReference>
<dbReference type="NCBIfam" id="TIGR00756">
    <property type="entry name" value="PPR"/>
    <property type="match status" value="7"/>
</dbReference>
<evidence type="ECO:0000313" key="4">
    <source>
        <dbReference type="EMBL" id="KAG0311932.1"/>
    </source>
</evidence>
<dbReference type="Proteomes" id="UP000738325">
    <property type="component" value="Unassembled WGS sequence"/>
</dbReference>